<reference evidence="1 2" key="1">
    <citation type="submission" date="2024-01" db="EMBL/GenBank/DDBJ databases">
        <authorList>
            <consortium name="Genoscope - CEA"/>
            <person name="William W."/>
        </authorList>
    </citation>
    <scope>NUCLEOTIDE SEQUENCE [LARGE SCALE GENOMIC DNA]</scope>
    <source>
        <strain evidence="1 2">29B2s-10</strain>
    </source>
</reference>
<accession>A0ABP0E5L2</accession>
<name>A0ABP0E5L2_9ASCO</name>
<keyword evidence="2" id="KW-1185">Reference proteome</keyword>
<evidence type="ECO:0000313" key="2">
    <source>
        <dbReference type="Proteomes" id="UP001497600"/>
    </source>
</evidence>
<gene>
    <name evidence="1" type="ORF">CAAN4_A03994</name>
</gene>
<dbReference type="Proteomes" id="UP001497600">
    <property type="component" value="Chromosome A"/>
</dbReference>
<evidence type="ECO:0000313" key="1">
    <source>
        <dbReference type="EMBL" id="CAK7892685.1"/>
    </source>
</evidence>
<protein>
    <submittedName>
        <fullName evidence="1">Uncharacterized protein</fullName>
    </submittedName>
</protein>
<proteinExistence type="predicted"/>
<organism evidence="1 2">
    <name type="scientific">[Candida] anglica</name>
    <dbReference type="NCBI Taxonomy" id="148631"/>
    <lineage>
        <taxon>Eukaryota</taxon>
        <taxon>Fungi</taxon>
        <taxon>Dikarya</taxon>
        <taxon>Ascomycota</taxon>
        <taxon>Saccharomycotina</taxon>
        <taxon>Pichiomycetes</taxon>
        <taxon>Debaryomycetaceae</taxon>
        <taxon>Kurtzmaniella</taxon>
    </lineage>
</organism>
<dbReference type="EMBL" id="OZ004253">
    <property type="protein sequence ID" value="CAK7892685.1"/>
    <property type="molecule type" value="Genomic_DNA"/>
</dbReference>
<sequence length="118" mass="13926">MFGASSSIRVQTFIRVSWGSRRSFQHRKKLIHLLTPTEVILFSRTLCSPLRIARMLIHQPTGNFHSSPIKLNHIRRSTRNWGQRLVFFYIVSNWFILPHQITAFPQEFSEFDSVRSLN</sequence>